<reference evidence="2 3" key="1">
    <citation type="journal article" date="2012" name="Stand. Genomic Sci.">
        <title>Genome sequence of the ocean sediment bacterium Saccharomonospora marina type strain (XMU15(T)).</title>
        <authorList>
            <person name="Klenk H.P."/>
            <person name="Lu M."/>
            <person name="Lucas S."/>
            <person name="Lapidus A."/>
            <person name="Copeland A."/>
            <person name="Pitluck S."/>
            <person name="Goodwin L.A."/>
            <person name="Han C."/>
            <person name="Tapia R."/>
            <person name="Brambilla E.M."/>
            <person name="Potter G."/>
            <person name="Land M."/>
            <person name="Ivanova N."/>
            <person name="Rohde M."/>
            <person name="Goker M."/>
            <person name="Detter J.C."/>
            <person name="Li W.J."/>
            <person name="Kyrpides N.C."/>
            <person name="Woyke T."/>
        </authorList>
    </citation>
    <scope>NUCLEOTIDE SEQUENCE [LARGE SCALE GENOMIC DNA]</scope>
    <source>
        <strain evidence="2 3">XMU15</strain>
    </source>
</reference>
<dbReference type="AlphaFoldDB" id="H5X1U7"/>
<sequence length="45" mass="4724">MTLARDGTGSAPPPRSRARDANLVSRPDGLQSRPRPLSAAAWPGL</sequence>
<protein>
    <submittedName>
        <fullName evidence="2">Uncharacterized protein</fullName>
    </submittedName>
</protein>
<name>H5X1U7_9PSEU</name>
<dbReference type="Proteomes" id="UP000004926">
    <property type="component" value="Chromosome"/>
</dbReference>
<accession>H5X1U7</accession>
<feature type="region of interest" description="Disordered" evidence="1">
    <location>
        <begin position="1"/>
        <end position="45"/>
    </location>
</feature>
<evidence type="ECO:0000313" key="2">
    <source>
        <dbReference type="EMBL" id="EHR52016.1"/>
    </source>
</evidence>
<dbReference type="EMBL" id="CM001439">
    <property type="protein sequence ID" value="EHR52016.1"/>
    <property type="molecule type" value="Genomic_DNA"/>
</dbReference>
<gene>
    <name evidence="2" type="ORF">SacmaDRAFT_3807</name>
</gene>
<keyword evidence="3" id="KW-1185">Reference proteome</keyword>
<evidence type="ECO:0000256" key="1">
    <source>
        <dbReference type="SAM" id="MobiDB-lite"/>
    </source>
</evidence>
<proteinExistence type="predicted"/>
<organism evidence="2 3">
    <name type="scientific">Saccharomonospora marina XMU15</name>
    <dbReference type="NCBI Taxonomy" id="882083"/>
    <lineage>
        <taxon>Bacteria</taxon>
        <taxon>Bacillati</taxon>
        <taxon>Actinomycetota</taxon>
        <taxon>Actinomycetes</taxon>
        <taxon>Pseudonocardiales</taxon>
        <taxon>Pseudonocardiaceae</taxon>
        <taxon>Saccharomonospora</taxon>
    </lineage>
</organism>
<dbReference type="HOGENOM" id="CLU_3204931_0_0_11"/>
<dbReference type="STRING" id="882083.SacmaDRAFT_3807"/>
<evidence type="ECO:0000313" key="3">
    <source>
        <dbReference type="Proteomes" id="UP000004926"/>
    </source>
</evidence>